<protein>
    <submittedName>
        <fullName evidence="2">Uncharacterized protein</fullName>
    </submittedName>
</protein>
<feature type="region of interest" description="Disordered" evidence="1">
    <location>
        <begin position="262"/>
        <end position="283"/>
    </location>
</feature>
<dbReference type="EMBL" id="CP063409">
    <property type="protein sequence ID" value="QSZ35320.1"/>
    <property type="molecule type" value="Genomic_DNA"/>
</dbReference>
<evidence type="ECO:0000256" key="1">
    <source>
        <dbReference type="SAM" id="MobiDB-lite"/>
    </source>
</evidence>
<feature type="compositionally biased region" description="Polar residues" evidence="1">
    <location>
        <begin position="174"/>
        <end position="191"/>
    </location>
</feature>
<proteinExistence type="predicted"/>
<reference evidence="2" key="1">
    <citation type="submission" date="2020-10" db="EMBL/GenBank/DDBJ databases">
        <title>Genome Sequence of Monilinia vaccinii-corymbosi Sheds Light on Mummy Berry Disease Infection of Blueberry and Mating Type.</title>
        <authorList>
            <person name="Yow A.G."/>
            <person name="Zhang Y."/>
            <person name="Bansal K."/>
            <person name="Eacker S.M."/>
            <person name="Sullivan S."/>
            <person name="Liachko I."/>
            <person name="Cubeta M.A."/>
            <person name="Rollins J.A."/>
            <person name="Ashrafi H."/>
        </authorList>
    </citation>
    <scope>NUCLEOTIDE SEQUENCE</scope>
    <source>
        <strain evidence="2">RL-1</strain>
    </source>
</reference>
<dbReference type="Proteomes" id="UP000672032">
    <property type="component" value="Chromosome 5"/>
</dbReference>
<evidence type="ECO:0000313" key="3">
    <source>
        <dbReference type="Proteomes" id="UP000672032"/>
    </source>
</evidence>
<evidence type="ECO:0000313" key="2">
    <source>
        <dbReference type="EMBL" id="QSZ35320.1"/>
    </source>
</evidence>
<feature type="region of interest" description="Disordered" evidence="1">
    <location>
        <begin position="302"/>
        <end position="332"/>
    </location>
</feature>
<feature type="region of interest" description="Disordered" evidence="1">
    <location>
        <begin position="158"/>
        <end position="225"/>
    </location>
</feature>
<dbReference type="OrthoDB" id="3547942at2759"/>
<accession>A0A8A3PJQ2</accession>
<gene>
    <name evidence="2" type="ORF">DSL72_008189</name>
</gene>
<name>A0A8A3PJQ2_9HELO</name>
<keyword evidence="3" id="KW-1185">Reference proteome</keyword>
<sequence length="332" mass="36684">MNEIGHQAAAIHLGPPVCTVVCLAEEYRAPIYICYDRVCQRCPREDLGNRLVYLPRQSADPDHNPPPRVYSRFYHDSRYQVYAVNEYGMPPQQSRAGVCSFWCHHDIEYSPPIQRAWYNRYYGQFSNAVGEAPRDDSNQVFIAPISGQDIIFGPPAVFTTNQRVDGPADDPSEDATSVQSFRSESSSNETPSLGHGSEKSRASASPGLPSTPRSMYHQTDDPAATYSLPAVPHVEETMERVELEDLRHGGAVVVAEMVDNDRTPTRDTFGGGGEDGGDVGTPTPRRMIRRLHGAYNGMANVNPPLGPRVRGAGRGRGWGGRPTRIRNWRTGS</sequence>
<dbReference type="AlphaFoldDB" id="A0A8A3PJQ2"/>
<feature type="compositionally biased region" description="Basic residues" evidence="1">
    <location>
        <begin position="323"/>
        <end position="332"/>
    </location>
</feature>
<organism evidence="2 3">
    <name type="scientific">Monilinia vaccinii-corymbosi</name>
    <dbReference type="NCBI Taxonomy" id="61207"/>
    <lineage>
        <taxon>Eukaryota</taxon>
        <taxon>Fungi</taxon>
        <taxon>Dikarya</taxon>
        <taxon>Ascomycota</taxon>
        <taxon>Pezizomycotina</taxon>
        <taxon>Leotiomycetes</taxon>
        <taxon>Helotiales</taxon>
        <taxon>Sclerotiniaceae</taxon>
        <taxon>Monilinia</taxon>
    </lineage>
</organism>